<feature type="region of interest" description="Disordered" evidence="1">
    <location>
        <begin position="1"/>
        <end position="145"/>
    </location>
</feature>
<feature type="compositionally biased region" description="Basic and acidic residues" evidence="1">
    <location>
        <begin position="121"/>
        <end position="145"/>
    </location>
</feature>
<evidence type="ECO:0000313" key="2">
    <source>
        <dbReference type="EMBL" id="KAJ1091993.1"/>
    </source>
</evidence>
<protein>
    <submittedName>
        <fullName evidence="2">Uncharacterized protein</fullName>
    </submittedName>
</protein>
<name>A0AAV7LSW7_PLEWA</name>
<proteinExistence type="predicted"/>
<comment type="caution">
    <text evidence="2">The sequence shown here is derived from an EMBL/GenBank/DDBJ whole genome shotgun (WGS) entry which is preliminary data.</text>
</comment>
<accession>A0AAV7LSW7</accession>
<dbReference type="Proteomes" id="UP001066276">
    <property type="component" value="Chromosome 11"/>
</dbReference>
<evidence type="ECO:0000256" key="1">
    <source>
        <dbReference type="SAM" id="MobiDB-lite"/>
    </source>
</evidence>
<gene>
    <name evidence="2" type="ORF">NDU88_005107</name>
</gene>
<organism evidence="2 3">
    <name type="scientific">Pleurodeles waltl</name>
    <name type="common">Iberian ribbed newt</name>
    <dbReference type="NCBI Taxonomy" id="8319"/>
    <lineage>
        <taxon>Eukaryota</taxon>
        <taxon>Metazoa</taxon>
        <taxon>Chordata</taxon>
        <taxon>Craniata</taxon>
        <taxon>Vertebrata</taxon>
        <taxon>Euteleostomi</taxon>
        <taxon>Amphibia</taxon>
        <taxon>Batrachia</taxon>
        <taxon>Caudata</taxon>
        <taxon>Salamandroidea</taxon>
        <taxon>Salamandridae</taxon>
        <taxon>Pleurodelinae</taxon>
        <taxon>Pleurodeles</taxon>
    </lineage>
</organism>
<dbReference type="AlphaFoldDB" id="A0AAV7LSW7"/>
<dbReference type="EMBL" id="JANPWB010000015">
    <property type="protein sequence ID" value="KAJ1091993.1"/>
    <property type="molecule type" value="Genomic_DNA"/>
</dbReference>
<keyword evidence="3" id="KW-1185">Reference proteome</keyword>
<feature type="compositionally biased region" description="Basic and acidic residues" evidence="1">
    <location>
        <begin position="35"/>
        <end position="47"/>
    </location>
</feature>
<evidence type="ECO:0000313" key="3">
    <source>
        <dbReference type="Proteomes" id="UP001066276"/>
    </source>
</evidence>
<reference evidence="2" key="1">
    <citation type="journal article" date="2022" name="bioRxiv">
        <title>Sequencing and chromosome-scale assembly of the giantPleurodeles waltlgenome.</title>
        <authorList>
            <person name="Brown T."/>
            <person name="Elewa A."/>
            <person name="Iarovenko S."/>
            <person name="Subramanian E."/>
            <person name="Araus A.J."/>
            <person name="Petzold A."/>
            <person name="Susuki M."/>
            <person name="Suzuki K.-i.T."/>
            <person name="Hayashi T."/>
            <person name="Toyoda A."/>
            <person name="Oliveira C."/>
            <person name="Osipova E."/>
            <person name="Leigh N.D."/>
            <person name="Simon A."/>
            <person name="Yun M.H."/>
        </authorList>
    </citation>
    <scope>NUCLEOTIDE SEQUENCE</scope>
    <source>
        <strain evidence="2">20211129_DDA</strain>
        <tissue evidence="2">Liver</tissue>
    </source>
</reference>
<sequence>MPTGPRVCDLPSRLEPGAGVVERSAAGLEGSAARAETERERLPDRWRCTWGKKRAPSGGGEGGPSCPPGTRGGLEASGGAPPHPELPRERWRSPGAPGLKRGAPERTGAAGQVRRPRSNRHKLDYSTYDKQETRPSIGQHDDKSSDAVLEEMHKEGQGWFTVLPGSTIIGPYARVKGV</sequence>